<dbReference type="AlphaFoldDB" id="A0A9N9NL97"/>
<proteinExistence type="predicted"/>
<keyword evidence="2" id="KW-1185">Reference proteome</keyword>
<reference evidence="1" key="1">
    <citation type="submission" date="2021-06" db="EMBL/GenBank/DDBJ databases">
        <authorList>
            <person name="Kallberg Y."/>
            <person name="Tangrot J."/>
            <person name="Rosling A."/>
        </authorList>
    </citation>
    <scope>NUCLEOTIDE SEQUENCE</scope>
    <source>
        <strain evidence="1">UK204</strain>
    </source>
</reference>
<sequence>YKFQEWYGNGPRLPLLSLRLIRLTTTSTFAGRWNPQIFTDYRDDLFTLIQSIYIHLNKDYISQALVNNIEDPNHVISFWDKVFVDEWKIV</sequence>
<protein>
    <submittedName>
        <fullName evidence="1">15350_t:CDS:1</fullName>
    </submittedName>
</protein>
<dbReference type="OrthoDB" id="2385723at2759"/>
<dbReference type="EMBL" id="CAJVPQ010015876">
    <property type="protein sequence ID" value="CAG8743963.1"/>
    <property type="molecule type" value="Genomic_DNA"/>
</dbReference>
<organism evidence="1 2">
    <name type="scientific">Funneliformis caledonium</name>
    <dbReference type="NCBI Taxonomy" id="1117310"/>
    <lineage>
        <taxon>Eukaryota</taxon>
        <taxon>Fungi</taxon>
        <taxon>Fungi incertae sedis</taxon>
        <taxon>Mucoromycota</taxon>
        <taxon>Glomeromycotina</taxon>
        <taxon>Glomeromycetes</taxon>
        <taxon>Glomerales</taxon>
        <taxon>Glomeraceae</taxon>
        <taxon>Funneliformis</taxon>
    </lineage>
</organism>
<feature type="non-terminal residue" evidence="1">
    <location>
        <position position="90"/>
    </location>
</feature>
<name>A0A9N9NL97_9GLOM</name>
<dbReference type="Proteomes" id="UP000789570">
    <property type="component" value="Unassembled WGS sequence"/>
</dbReference>
<evidence type="ECO:0000313" key="1">
    <source>
        <dbReference type="EMBL" id="CAG8743963.1"/>
    </source>
</evidence>
<feature type="non-terminal residue" evidence="1">
    <location>
        <position position="1"/>
    </location>
</feature>
<accession>A0A9N9NL97</accession>
<comment type="caution">
    <text evidence="1">The sequence shown here is derived from an EMBL/GenBank/DDBJ whole genome shotgun (WGS) entry which is preliminary data.</text>
</comment>
<evidence type="ECO:0000313" key="2">
    <source>
        <dbReference type="Proteomes" id="UP000789570"/>
    </source>
</evidence>
<gene>
    <name evidence="1" type="ORF">FCALED_LOCUS15825</name>
</gene>